<feature type="compositionally biased region" description="Gly residues" evidence="1">
    <location>
        <begin position="53"/>
        <end position="75"/>
    </location>
</feature>
<reference evidence="3 4" key="1">
    <citation type="submission" date="2015-07" db="EMBL/GenBank/DDBJ databases">
        <title>Genome analysis of myxobacterium Chondromyces crocatus Cm c5 reveals a high potential for natural compound synthesis and the genetic basis for the loss of fruiting body formation.</title>
        <authorList>
            <person name="Zaburannyi N."/>
            <person name="Bunk B."/>
            <person name="Maier J."/>
            <person name="Overmann J."/>
            <person name="Mueller R."/>
        </authorList>
    </citation>
    <scope>NUCLEOTIDE SEQUENCE [LARGE SCALE GENOMIC DNA]</scope>
    <source>
        <strain evidence="3 4">Cm c5</strain>
    </source>
</reference>
<gene>
    <name evidence="3" type="ORF">CMC5_073930</name>
</gene>
<dbReference type="PANTHER" id="PTHR35580">
    <property type="entry name" value="CELL SURFACE GLYCOPROTEIN (S-LAYER PROTEIN)-LIKE PROTEIN"/>
    <property type="match status" value="1"/>
</dbReference>
<dbReference type="InterPro" id="IPR011047">
    <property type="entry name" value="Quinoprotein_ADH-like_sf"/>
</dbReference>
<feature type="region of interest" description="Disordered" evidence="1">
    <location>
        <begin position="39"/>
        <end position="75"/>
    </location>
</feature>
<dbReference type="PROSITE" id="PS51257">
    <property type="entry name" value="PROKAR_LIPOPROTEIN"/>
    <property type="match status" value="1"/>
</dbReference>
<dbReference type="STRING" id="52.CMC5_073930"/>
<dbReference type="AlphaFoldDB" id="A0A0K1ERD1"/>
<name>A0A0K1ERD1_CHOCO</name>
<organism evidence="3 4">
    <name type="scientific">Chondromyces crocatus</name>
    <dbReference type="NCBI Taxonomy" id="52"/>
    <lineage>
        <taxon>Bacteria</taxon>
        <taxon>Pseudomonadati</taxon>
        <taxon>Myxococcota</taxon>
        <taxon>Polyangia</taxon>
        <taxon>Polyangiales</taxon>
        <taxon>Polyangiaceae</taxon>
        <taxon>Chondromyces</taxon>
    </lineage>
</organism>
<dbReference type="Proteomes" id="UP000067626">
    <property type="component" value="Chromosome"/>
</dbReference>
<evidence type="ECO:0000313" key="4">
    <source>
        <dbReference type="Proteomes" id="UP000067626"/>
    </source>
</evidence>
<sequence>MFMRQHRPSFSWIAAVAALSTAGLGACVLSTEGRFMEGNAGAGGPGMEEELAGTGGHAGSGDGTGGQGGSGGNGAGATCNELGWSQRVARTRAARQPAGLVTDAAGNIILASAFRGTLTTPEGSFEAGAEGDVLIAKFDTEGAPLWAKPLGAANPSDNGREAAHSIALDGEDIVVTGLADVNIDFGGGTSVLDGGRDNGFVLKLNAAGEHLWSKGYNDVTGRAIAARGGAVAMAGVMKAAFTPGDGVSTLPFGGGEDAVVLLFDSVGQARWGRSFGDSSNQRGFAVAIDSTGAVIAGGEMQGTTAFSQDTTLSAINRAGFLVKLTSTGETAWAELHDGPNDQGLRAVAVDRNDDIIVAGEFRDSVDIDGMRLQASGGWDIYLAKLSSGGELLWAKRLGESNDQYVHAVALDEMGNIYLSGRFRGQLTLNDTFTLNAGSRDSPFVAVFGANGEALRGWCHPSNDRDQAVTAIAVDRCDKVVIAGTFDGHLDLGQGALPEGTGDELFLAKLRSIEPSLSP</sequence>
<evidence type="ECO:0000256" key="1">
    <source>
        <dbReference type="SAM" id="MobiDB-lite"/>
    </source>
</evidence>
<dbReference type="EMBL" id="CP012159">
    <property type="protein sequence ID" value="AKT43163.1"/>
    <property type="molecule type" value="Genomic_DNA"/>
</dbReference>
<protein>
    <submittedName>
        <fullName evidence="3">Uncharacterized protein</fullName>
    </submittedName>
</protein>
<proteinExistence type="predicted"/>
<dbReference type="InterPro" id="IPR052918">
    <property type="entry name" value="Motility_Chemotaxis_Reg"/>
</dbReference>
<dbReference type="SUPFAM" id="SSF50998">
    <property type="entry name" value="Quinoprotein alcohol dehydrogenase-like"/>
    <property type="match status" value="1"/>
</dbReference>
<dbReference type="KEGG" id="ccro:CMC5_073930"/>
<evidence type="ECO:0000313" key="3">
    <source>
        <dbReference type="EMBL" id="AKT43163.1"/>
    </source>
</evidence>
<feature type="chain" id="PRO_5005459851" evidence="2">
    <location>
        <begin position="27"/>
        <end position="518"/>
    </location>
</feature>
<keyword evidence="2" id="KW-0732">Signal</keyword>
<evidence type="ECO:0000256" key="2">
    <source>
        <dbReference type="SAM" id="SignalP"/>
    </source>
</evidence>
<feature type="signal peptide" evidence="2">
    <location>
        <begin position="1"/>
        <end position="26"/>
    </location>
</feature>
<keyword evidence="4" id="KW-1185">Reference proteome</keyword>
<dbReference type="PANTHER" id="PTHR35580:SF1">
    <property type="entry name" value="PHYTASE-LIKE DOMAIN-CONTAINING PROTEIN"/>
    <property type="match status" value="1"/>
</dbReference>
<accession>A0A0K1ERD1</accession>